<accession>A0ABZ0WNF3</accession>
<evidence type="ECO:0000256" key="3">
    <source>
        <dbReference type="ARBA" id="ARBA00022475"/>
    </source>
</evidence>
<feature type="transmembrane region" description="Helical" evidence="7">
    <location>
        <begin position="74"/>
        <end position="92"/>
    </location>
</feature>
<evidence type="ECO:0000256" key="2">
    <source>
        <dbReference type="ARBA" id="ARBA00006448"/>
    </source>
</evidence>
<keyword evidence="5 7" id="KW-1133">Transmembrane helix</keyword>
<dbReference type="EMBL" id="CP139965">
    <property type="protein sequence ID" value="WQD78844.1"/>
    <property type="molecule type" value="Genomic_DNA"/>
</dbReference>
<proteinExistence type="inferred from homology"/>
<dbReference type="PANTHER" id="PTHR34582:SF6">
    <property type="entry name" value="UPF0702 TRANSMEMBRANE PROTEIN YCAP"/>
    <property type="match status" value="1"/>
</dbReference>
<evidence type="ECO:0000256" key="4">
    <source>
        <dbReference type="ARBA" id="ARBA00022692"/>
    </source>
</evidence>
<dbReference type="Pfam" id="PF20730">
    <property type="entry name" value="YetF_N"/>
    <property type="match status" value="1"/>
</dbReference>
<keyword evidence="4 7" id="KW-0812">Transmembrane</keyword>
<name>A0ABZ0WNF3_9BURK</name>
<dbReference type="Gene3D" id="3.30.240.20">
    <property type="entry name" value="bsu07140 like domains"/>
    <property type="match status" value="1"/>
</dbReference>
<dbReference type="PANTHER" id="PTHR34582">
    <property type="entry name" value="UPF0702 TRANSMEMBRANE PROTEIN YCAP"/>
    <property type="match status" value="1"/>
</dbReference>
<comment type="similarity">
    <text evidence="2">Belongs to the UPF0702 family.</text>
</comment>
<evidence type="ECO:0000259" key="8">
    <source>
        <dbReference type="Pfam" id="PF04239"/>
    </source>
</evidence>
<reference evidence="10 11" key="1">
    <citation type="submission" date="2023-12" db="EMBL/GenBank/DDBJ databases">
        <title>Genome sequencing and assembly of bacterial species from a model synthetic community.</title>
        <authorList>
            <person name="Hogle S.L."/>
        </authorList>
    </citation>
    <scope>NUCLEOTIDE SEQUENCE [LARGE SCALE GENOMIC DNA]</scope>
    <source>
        <strain evidence="10 11">HAMBI 2494</strain>
    </source>
</reference>
<dbReference type="InterPro" id="IPR023090">
    <property type="entry name" value="UPF0702_alpha/beta_dom_sf"/>
</dbReference>
<evidence type="ECO:0000313" key="11">
    <source>
        <dbReference type="Proteomes" id="UP001325479"/>
    </source>
</evidence>
<feature type="domain" description="YetF-like N-terminal transmembrane" evidence="9">
    <location>
        <begin position="17"/>
        <end position="80"/>
    </location>
</feature>
<keyword evidence="6 7" id="KW-0472">Membrane</keyword>
<feature type="transmembrane region" description="Helical" evidence="7">
    <location>
        <begin position="20"/>
        <end position="38"/>
    </location>
</feature>
<gene>
    <name evidence="10" type="ORF">U0042_03810</name>
</gene>
<evidence type="ECO:0000313" key="10">
    <source>
        <dbReference type="EMBL" id="WQD78844.1"/>
    </source>
</evidence>
<evidence type="ECO:0000256" key="5">
    <source>
        <dbReference type="ARBA" id="ARBA00022989"/>
    </source>
</evidence>
<organism evidence="10 11">
    <name type="scientific">Paraburkholderia kururiensis</name>
    <dbReference type="NCBI Taxonomy" id="984307"/>
    <lineage>
        <taxon>Bacteria</taxon>
        <taxon>Pseudomonadati</taxon>
        <taxon>Pseudomonadota</taxon>
        <taxon>Betaproteobacteria</taxon>
        <taxon>Burkholderiales</taxon>
        <taxon>Burkholderiaceae</taxon>
        <taxon>Paraburkholderia</taxon>
    </lineage>
</organism>
<dbReference type="InterPro" id="IPR048454">
    <property type="entry name" value="YetF_N"/>
</dbReference>
<protein>
    <submittedName>
        <fullName evidence="10">DUF421 domain-containing protein</fullName>
    </submittedName>
</protein>
<dbReference type="Proteomes" id="UP001325479">
    <property type="component" value="Chromosome"/>
</dbReference>
<keyword evidence="3" id="KW-1003">Cell membrane</keyword>
<evidence type="ECO:0000256" key="1">
    <source>
        <dbReference type="ARBA" id="ARBA00004651"/>
    </source>
</evidence>
<evidence type="ECO:0000259" key="9">
    <source>
        <dbReference type="Pfam" id="PF20730"/>
    </source>
</evidence>
<evidence type="ECO:0000256" key="7">
    <source>
        <dbReference type="SAM" id="Phobius"/>
    </source>
</evidence>
<feature type="transmembrane region" description="Helical" evidence="7">
    <location>
        <begin position="50"/>
        <end position="68"/>
    </location>
</feature>
<evidence type="ECO:0000256" key="6">
    <source>
        <dbReference type="ARBA" id="ARBA00023136"/>
    </source>
</evidence>
<dbReference type="Pfam" id="PF04239">
    <property type="entry name" value="DUF421"/>
    <property type="match status" value="1"/>
</dbReference>
<feature type="domain" description="YetF C-terminal" evidence="8">
    <location>
        <begin position="93"/>
        <end position="163"/>
    </location>
</feature>
<keyword evidence="11" id="KW-1185">Reference proteome</keyword>
<sequence>MNTLVALFGEGRNLDALQMGMRSLVVFLLALVLVRISGRRSFGQRSPFDYVVGFLLGAILSRAVVGASPFVPTVVASLVIVVLHRALAWACVHSRALERMVVGIEREVFHHGCFDEKQMGAALITETDIYESVRQSLGARDLARVEAAILERNGQLSVIRKREGES</sequence>
<dbReference type="InterPro" id="IPR007353">
    <property type="entry name" value="DUF421"/>
</dbReference>
<comment type="subcellular location">
    <subcellularLocation>
        <location evidence="1">Cell membrane</location>
        <topology evidence="1">Multi-pass membrane protein</topology>
    </subcellularLocation>
</comment>
<dbReference type="RefSeq" id="WP_114809935.1">
    <property type="nucleotide sequence ID" value="NZ_CP139965.1"/>
</dbReference>